<dbReference type="InterPro" id="IPR023393">
    <property type="entry name" value="START-like_dom_sf"/>
</dbReference>
<dbReference type="CDD" id="cd07813">
    <property type="entry name" value="COQ10p_like"/>
    <property type="match status" value="1"/>
</dbReference>
<dbReference type="Pfam" id="PF03364">
    <property type="entry name" value="Polyketide_cyc"/>
    <property type="match status" value="1"/>
</dbReference>
<name>A0ABQ9J6U3_9CUCU</name>
<proteinExistence type="inferred from homology"/>
<evidence type="ECO:0000313" key="5">
    <source>
        <dbReference type="EMBL" id="KAJ8973442.1"/>
    </source>
</evidence>
<organism evidence="5 6">
    <name type="scientific">Molorchus minor</name>
    <dbReference type="NCBI Taxonomy" id="1323400"/>
    <lineage>
        <taxon>Eukaryota</taxon>
        <taxon>Metazoa</taxon>
        <taxon>Ecdysozoa</taxon>
        <taxon>Arthropoda</taxon>
        <taxon>Hexapoda</taxon>
        <taxon>Insecta</taxon>
        <taxon>Pterygota</taxon>
        <taxon>Neoptera</taxon>
        <taxon>Endopterygota</taxon>
        <taxon>Coleoptera</taxon>
        <taxon>Polyphaga</taxon>
        <taxon>Cucujiformia</taxon>
        <taxon>Chrysomeloidea</taxon>
        <taxon>Cerambycidae</taxon>
        <taxon>Lamiinae</taxon>
        <taxon>Monochamini</taxon>
        <taxon>Molorchus</taxon>
    </lineage>
</organism>
<dbReference type="EMBL" id="JAPWTJ010001174">
    <property type="protein sequence ID" value="KAJ8973442.1"/>
    <property type="molecule type" value="Genomic_DNA"/>
</dbReference>
<accession>A0ABQ9J6U3</accession>
<sequence>MDTYIYLKVHKKRKEHFARKLVGKEMYSVVADVRHYKQFLPFCTKSTILTQEAKQIKANLEIGFPPIVESYTSTVTLEEPTVVRAICTDGRIFNYLETNWRFSPGLKSNPKSCIIDFYIKFEFKSALYSQVAFMFFDKLVNQMETAFLNEARRRYGQESLSSHKLSPVKS</sequence>
<dbReference type="SUPFAM" id="SSF55961">
    <property type="entry name" value="Bet v1-like"/>
    <property type="match status" value="1"/>
</dbReference>
<dbReference type="PANTHER" id="PTHR12901">
    <property type="entry name" value="SPERM PROTEIN HOMOLOG"/>
    <property type="match status" value="1"/>
</dbReference>
<dbReference type="InterPro" id="IPR005031">
    <property type="entry name" value="COQ10_START"/>
</dbReference>
<gene>
    <name evidence="5" type="ORF">NQ317_003296</name>
</gene>
<keyword evidence="6" id="KW-1185">Reference proteome</keyword>
<comment type="subunit">
    <text evidence="2">Interacts with coenzyme Q.</text>
</comment>
<evidence type="ECO:0000256" key="3">
    <source>
        <dbReference type="ARBA" id="ARBA00024947"/>
    </source>
</evidence>
<evidence type="ECO:0000313" key="6">
    <source>
        <dbReference type="Proteomes" id="UP001162164"/>
    </source>
</evidence>
<protein>
    <recommendedName>
        <fullName evidence="4">Coenzyme Q-binding protein COQ10 START domain-containing protein</fullName>
    </recommendedName>
</protein>
<dbReference type="Gene3D" id="3.30.530.20">
    <property type="match status" value="1"/>
</dbReference>
<dbReference type="InterPro" id="IPR044996">
    <property type="entry name" value="COQ10-like"/>
</dbReference>
<dbReference type="Proteomes" id="UP001162164">
    <property type="component" value="Unassembled WGS sequence"/>
</dbReference>
<comment type="function">
    <text evidence="3">Required for the function of coenzyme Q in the respiratory chain. May serve as a chaperone or may be involved in the transport of Q6 from its site of synthesis to the catalytic sites of the respiratory complexes.</text>
</comment>
<reference evidence="5" key="1">
    <citation type="journal article" date="2023" name="Insect Mol. Biol.">
        <title>Genome sequencing provides insights into the evolution of gene families encoding plant cell wall-degrading enzymes in longhorned beetles.</title>
        <authorList>
            <person name="Shin N.R."/>
            <person name="Okamura Y."/>
            <person name="Kirsch R."/>
            <person name="Pauchet Y."/>
        </authorList>
    </citation>
    <scope>NUCLEOTIDE SEQUENCE</scope>
    <source>
        <strain evidence="5">MMC_N1</strain>
    </source>
</reference>
<comment type="similarity">
    <text evidence="1">Belongs to the COQ10 family.</text>
</comment>
<evidence type="ECO:0000256" key="1">
    <source>
        <dbReference type="ARBA" id="ARBA00006885"/>
    </source>
</evidence>
<feature type="domain" description="Coenzyme Q-binding protein COQ10 START" evidence="4">
    <location>
        <begin position="25"/>
        <end position="147"/>
    </location>
</feature>
<dbReference type="PANTHER" id="PTHR12901:SF10">
    <property type="entry name" value="COENZYME Q-BINDING PROTEIN COQ10, MITOCHONDRIAL"/>
    <property type="match status" value="1"/>
</dbReference>
<evidence type="ECO:0000256" key="2">
    <source>
        <dbReference type="ARBA" id="ARBA00011814"/>
    </source>
</evidence>
<comment type="caution">
    <text evidence="5">The sequence shown here is derived from an EMBL/GenBank/DDBJ whole genome shotgun (WGS) entry which is preliminary data.</text>
</comment>
<evidence type="ECO:0000259" key="4">
    <source>
        <dbReference type="Pfam" id="PF03364"/>
    </source>
</evidence>